<dbReference type="RefSeq" id="WP_345189461.1">
    <property type="nucleotide sequence ID" value="NZ_BAABJJ010000001.1"/>
</dbReference>
<dbReference type="Pfam" id="PF07819">
    <property type="entry name" value="PGAP1"/>
    <property type="match status" value="1"/>
</dbReference>
<proteinExistence type="predicted"/>
<protein>
    <recommendedName>
        <fullName evidence="7">Por secretion system C-terminal sorting domain-containing protein</fullName>
    </recommendedName>
</protein>
<dbReference type="NCBIfam" id="TIGR04183">
    <property type="entry name" value="Por_Secre_tail"/>
    <property type="match status" value="1"/>
</dbReference>
<organism evidence="5 6">
    <name type="scientific">Algibacter agarivorans</name>
    <dbReference type="NCBI Taxonomy" id="1109741"/>
    <lineage>
        <taxon>Bacteria</taxon>
        <taxon>Pseudomonadati</taxon>
        <taxon>Bacteroidota</taxon>
        <taxon>Flavobacteriia</taxon>
        <taxon>Flavobacteriales</taxon>
        <taxon>Flavobacteriaceae</taxon>
        <taxon>Algibacter</taxon>
    </lineage>
</organism>
<evidence type="ECO:0008006" key="7">
    <source>
        <dbReference type="Google" id="ProtNLM"/>
    </source>
</evidence>
<dbReference type="InterPro" id="IPR012908">
    <property type="entry name" value="PGAP1-ab_dom-like"/>
</dbReference>
<dbReference type="InterPro" id="IPR026444">
    <property type="entry name" value="Secre_tail"/>
</dbReference>
<name>A0ABP9GBF0_9FLAO</name>
<dbReference type="SUPFAM" id="SSF53474">
    <property type="entry name" value="alpha/beta-Hydrolases"/>
    <property type="match status" value="1"/>
</dbReference>
<evidence type="ECO:0000256" key="2">
    <source>
        <dbReference type="SAM" id="SignalP"/>
    </source>
</evidence>
<evidence type="ECO:0000313" key="5">
    <source>
        <dbReference type="EMBL" id="GAA4932293.1"/>
    </source>
</evidence>
<gene>
    <name evidence="5" type="ORF">GCM10023314_00720</name>
</gene>
<evidence type="ECO:0000256" key="1">
    <source>
        <dbReference type="ARBA" id="ARBA00022729"/>
    </source>
</evidence>
<comment type="caution">
    <text evidence="5">The sequence shown here is derived from an EMBL/GenBank/DDBJ whole genome shotgun (WGS) entry which is preliminary data.</text>
</comment>
<feature type="chain" id="PRO_5046340884" description="Por secretion system C-terminal sorting domain-containing protein" evidence="2">
    <location>
        <begin position="19"/>
        <end position="530"/>
    </location>
</feature>
<evidence type="ECO:0000259" key="3">
    <source>
        <dbReference type="Pfam" id="PF07819"/>
    </source>
</evidence>
<dbReference type="Pfam" id="PF18962">
    <property type="entry name" value="Por_Secre_tail"/>
    <property type="match status" value="1"/>
</dbReference>
<keyword evidence="6" id="KW-1185">Reference proteome</keyword>
<accession>A0ABP9GBF0</accession>
<reference evidence="6" key="1">
    <citation type="journal article" date="2019" name="Int. J. Syst. Evol. Microbiol.">
        <title>The Global Catalogue of Microorganisms (GCM) 10K type strain sequencing project: providing services to taxonomists for standard genome sequencing and annotation.</title>
        <authorList>
            <consortium name="The Broad Institute Genomics Platform"/>
            <consortium name="The Broad Institute Genome Sequencing Center for Infectious Disease"/>
            <person name="Wu L."/>
            <person name="Ma J."/>
        </authorList>
    </citation>
    <scope>NUCLEOTIDE SEQUENCE [LARGE SCALE GENOMIC DNA]</scope>
    <source>
        <strain evidence="6">JCM 18285</strain>
    </source>
</reference>
<dbReference type="Gene3D" id="3.40.50.1820">
    <property type="entry name" value="alpha/beta hydrolase"/>
    <property type="match status" value="1"/>
</dbReference>
<dbReference type="Proteomes" id="UP001501302">
    <property type="component" value="Unassembled WGS sequence"/>
</dbReference>
<evidence type="ECO:0000313" key="6">
    <source>
        <dbReference type="Proteomes" id="UP001501302"/>
    </source>
</evidence>
<feature type="signal peptide" evidence="2">
    <location>
        <begin position="1"/>
        <end position="18"/>
    </location>
</feature>
<sequence>MVKKYILGLLLFPVIAYTQPGTESAVTIINSTLTHQGFGETMAHAGTAEYKIYYDNVDGVLDKPIFILDGFDPGDSRGITALYNSFYNAPTTDNMVTEVRNEGYDLIIVNFPSYTSSTDGTTLIDGGADFIQRNAYSVIALLQLINGMTDATSENVVIGASMGGLIARYALSYMEQNTITHDTRLYISFDSPHQGANIPIGIQYLFNYMVNGVGLTAFQSGLNDLDSAAAKQMLVDHYLAHVGGDGISQAGSNLPMGAPNFRDAFQSELNAMGFPQTVRNVAMINGSGLGATSGSAGANVINHTFVTTLLPIIINLNFAPVAAQSNTAVSVGTILGTYTAIAESPIFTDGVDSSPGGTTNLNTLSGDGSNATLNEFVANLTETEYCFIPTVSSLAMASTNNWYTLPDNTTPFANTYIPDTNEGHVMVTNGNVAFALSEIREENLSSTDFLAEQMVKLSLNPISNSLVLLNSSYQTQAQISIVDITGKLVFQNKIELQERTNIPLSLSSGLYILDVRAENMSLLKTKLVVK</sequence>
<evidence type="ECO:0000259" key="4">
    <source>
        <dbReference type="Pfam" id="PF18962"/>
    </source>
</evidence>
<feature type="domain" description="Secretion system C-terminal sorting" evidence="4">
    <location>
        <begin position="460"/>
        <end position="529"/>
    </location>
</feature>
<feature type="domain" description="GPI inositol-deacylase PGAP1-like alpha/beta" evidence="3">
    <location>
        <begin position="104"/>
        <end position="201"/>
    </location>
</feature>
<dbReference type="InterPro" id="IPR029058">
    <property type="entry name" value="AB_hydrolase_fold"/>
</dbReference>
<dbReference type="EMBL" id="BAABJJ010000001">
    <property type="protein sequence ID" value="GAA4932293.1"/>
    <property type="molecule type" value="Genomic_DNA"/>
</dbReference>
<keyword evidence="1 2" id="KW-0732">Signal</keyword>